<dbReference type="InterPro" id="IPR038438">
    <property type="entry name" value="PepN_Ig-like_sf"/>
</dbReference>
<dbReference type="SUPFAM" id="SSF63737">
    <property type="entry name" value="Leukotriene A4 hydrolase N-terminal domain"/>
    <property type="match status" value="1"/>
</dbReference>
<evidence type="ECO:0000259" key="15">
    <source>
        <dbReference type="Pfam" id="PF17432"/>
    </source>
</evidence>
<dbReference type="GO" id="GO:0004177">
    <property type="term" value="F:aminopeptidase activity"/>
    <property type="evidence" value="ECO:0007669"/>
    <property type="project" value="UniProtKB-KW"/>
</dbReference>
<comment type="similarity">
    <text evidence="3">Belongs to the peptidase M1 family.</text>
</comment>
<dbReference type="InterPro" id="IPR027268">
    <property type="entry name" value="Peptidase_M4/M1_CTD_sf"/>
</dbReference>
<dbReference type="PRINTS" id="PR00756">
    <property type="entry name" value="ALADIPTASE"/>
</dbReference>
<dbReference type="InterPro" id="IPR043473">
    <property type="entry name" value="S2_sf_CoV"/>
</dbReference>
<feature type="domain" description="Aminopeptidase N-like N-terminal" evidence="16">
    <location>
        <begin position="24"/>
        <end position="185"/>
    </location>
</feature>
<comment type="cofactor">
    <cofactor evidence="2">
        <name>Zn(2+)</name>
        <dbReference type="ChEBI" id="CHEBI:29105"/>
    </cofactor>
</comment>
<dbReference type="Pfam" id="PF01433">
    <property type="entry name" value="Peptidase_M1"/>
    <property type="match status" value="1"/>
</dbReference>
<evidence type="ECO:0000259" key="16">
    <source>
        <dbReference type="Pfam" id="PF17900"/>
    </source>
</evidence>
<name>A0ABS5I1G9_9GAMM</name>
<dbReference type="SUPFAM" id="SSF55486">
    <property type="entry name" value="Metalloproteases ('zincins'), catalytic domain"/>
    <property type="match status" value="1"/>
</dbReference>
<dbReference type="InterPro" id="IPR012779">
    <property type="entry name" value="Peptidase_M1_pepN"/>
</dbReference>
<dbReference type="InterPro" id="IPR001930">
    <property type="entry name" value="Peptidase_M1"/>
</dbReference>
<dbReference type="NCBIfam" id="TIGR02414">
    <property type="entry name" value="pepN_proteo"/>
    <property type="match status" value="1"/>
</dbReference>
<dbReference type="InterPro" id="IPR042097">
    <property type="entry name" value="Aminopeptidase_N-like_N_sf"/>
</dbReference>
<evidence type="ECO:0000259" key="13">
    <source>
        <dbReference type="Pfam" id="PF01433"/>
    </source>
</evidence>
<dbReference type="Gene3D" id="1.25.50.10">
    <property type="entry name" value="Peptidase M1, alanyl aminopeptidase, C-terminal domain"/>
    <property type="match status" value="1"/>
</dbReference>
<evidence type="ECO:0000256" key="6">
    <source>
        <dbReference type="ARBA" id="ARBA00022438"/>
    </source>
</evidence>
<evidence type="ECO:0000313" key="18">
    <source>
        <dbReference type="Proteomes" id="UP000811844"/>
    </source>
</evidence>
<keyword evidence="9 17" id="KW-0378">Hydrolase</keyword>
<protein>
    <recommendedName>
        <fullName evidence="5 12">Aminopeptidase N</fullName>
        <ecNumber evidence="4 12">3.4.11.2</ecNumber>
    </recommendedName>
</protein>
<gene>
    <name evidence="17" type="primary">pepN</name>
    <name evidence="17" type="ORF">G3R48_07620</name>
</gene>
<keyword evidence="8" id="KW-0479">Metal-binding</keyword>
<evidence type="ECO:0000256" key="5">
    <source>
        <dbReference type="ARBA" id="ARBA00015611"/>
    </source>
</evidence>
<evidence type="ECO:0000256" key="12">
    <source>
        <dbReference type="NCBIfam" id="TIGR02414"/>
    </source>
</evidence>
<comment type="caution">
    <text evidence="17">The sequence shown here is derived from an EMBL/GenBank/DDBJ whole genome shotgun (WGS) entry which is preliminary data.</text>
</comment>
<dbReference type="Gene3D" id="3.30.2010.30">
    <property type="match status" value="1"/>
</dbReference>
<dbReference type="RefSeq" id="WP_153663646.1">
    <property type="nucleotide sequence ID" value="NZ_JAAIKR010000005.1"/>
</dbReference>
<evidence type="ECO:0000256" key="7">
    <source>
        <dbReference type="ARBA" id="ARBA00022670"/>
    </source>
</evidence>
<keyword evidence="11" id="KW-0482">Metalloprotease</keyword>
<accession>A0ABS5I1G9</accession>
<comment type="catalytic activity">
    <reaction evidence="1">
        <text>Release of an N-terminal amino acid, Xaa-|-Yaa- from a peptide, amide or arylamide. Xaa is preferably Ala, but may be most amino acids including Pro (slow action). When a terminal hydrophobic residue is followed by a prolyl residue, the two may be released as an intact Xaa-Pro dipeptide.</text>
        <dbReference type="EC" id="3.4.11.2"/>
    </reaction>
</comment>
<evidence type="ECO:0000256" key="11">
    <source>
        <dbReference type="ARBA" id="ARBA00023049"/>
    </source>
</evidence>
<feature type="domain" description="Peptidase M1 membrane alanine aminopeptidase" evidence="13">
    <location>
        <begin position="225"/>
        <end position="438"/>
    </location>
</feature>
<dbReference type="CDD" id="cd09600">
    <property type="entry name" value="M1_APN"/>
    <property type="match status" value="1"/>
</dbReference>
<dbReference type="InterPro" id="IPR037144">
    <property type="entry name" value="Peptidase_M1_pepN_C_sf"/>
</dbReference>
<evidence type="ECO:0000256" key="4">
    <source>
        <dbReference type="ARBA" id="ARBA00012564"/>
    </source>
</evidence>
<feature type="domain" description="Peptidase M1 alanyl aminopeptidase Ig-like fold" evidence="14">
    <location>
        <begin position="443"/>
        <end position="533"/>
    </location>
</feature>
<dbReference type="InterPro" id="IPR014782">
    <property type="entry name" value="Peptidase_M1_dom"/>
</dbReference>
<dbReference type="Gene3D" id="2.60.40.1730">
    <property type="entry name" value="tricorn interacting facor f3 domain"/>
    <property type="match status" value="1"/>
</dbReference>
<keyword evidence="10" id="KW-0862">Zinc</keyword>
<dbReference type="PANTHER" id="PTHR46322">
    <property type="entry name" value="PUROMYCIN-SENSITIVE AMINOPEPTIDASE"/>
    <property type="match status" value="1"/>
</dbReference>
<evidence type="ECO:0000313" key="17">
    <source>
        <dbReference type="EMBL" id="MBR9727854.1"/>
    </source>
</evidence>
<evidence type="ECO:0000256" key="8">
    <source>
        <dbReference type="ARBA" id="ARBA00022723"/>
    </source>
</evidence>
<feature type="domain" description="Peptidase M1 alanyl aminopeptidase C-terminal" evidence="15">
    <location>
        <begin position="538"/>
        <end position="852"/>
    </location>
</feature>
<dbReference type="InterPro" id="IPR024601">
    <property type="entry name" value="Peptidase_M1_pepN_C"/>
</dbReference>
<dbReference type="Pfam" id="PF17432">
    <property type="entry name" value="DUF3458_C"/>
    <property type="match status" value="1"/>
</dbReference>
<dbReference type="InterPro" id="IPR045357">
    <property type="entry name" value="Aminopeptidase_N-like_N"/>
</dbReference>
<evidence type="ECO:0000256" key="1">
    <source>
        <dbReference type="ARBA" id="ARBA00000098"/>
    </source>
</evidence>
<proteinExistence type="inferred from homology"/>
<reference evidence="17 18" key="1">
    <citation type="submission" date="2020-02" db="EMBL/GenBank/DDBJ databases">
        <title>Shewanella WXL01 sp. nov., a marine bacterium isolated from green algae in Luhuitou Fringing Reef (Northern South China Sea).</title>
        <authorList>
            <person name="Wang X."/>
        </authorList>
    </citation>
    <scope>NUCLEOTIDE SEQUENCE [LARGE SCALE GENOMIC DNA]</scope>
    <source>
        <strain evidence="17 18">MCCC 1A01895</strain>
    </source>
</reference>
<evidence type="ECO:0000256" key="9">
    <source>
        <dbReference type="ARBA" id="ARBA00022801"/>
    </source>
</evidence>
<keyword evidence="18" id="KW-1185">Reference proteome</keyword>
<evidence type="ECO:0000256" key="2">
    <source>
        <dbReference type="ARBA" id="ARBA00001947"/>
    </source>
</evidence>
<evidence type="ECO:0000256" key="3">
    <source>
        <dbReference type="ARBA" id="ARBA00010136"/>
    </source>
</evidence>
<keyword evidence="6 17" id="KW-0031">Aminopeptidase</keyword>
<dbReference type="EC" id="3.4.11.2" evidence="4 12"/>
<dbReference type="EMBL" id="JAAIKR010000005">
    <property type="protein sequence ID" value="MBR9727854.1"/>
    <property type="molecule type" value="Genomic_DNA"/>
</dbReference>
<sequence length="853" mass="95896">MTQLQAKHLKDYQSPVFTITDIDLDFILDAENTKVTAISQVKRLKSSTKLVLDGDKLSLHSVLIDGKVAKYQQTDTQLIVETGELTDFSLTVVTLLDPEANSSLEGLYMSDGAYCTQCEAEGFRRITYFLDRPDVLAKYQVRVEADKTTFPFLLSNGNKVDQGDMPRSGRHFVKWQDPFPKPSYLFALVAGDFDVLDDTFVTKSNRSVSLQVFVDKGNLHKADHAMASLKKSMKWDEDRFGLEYDLDIYMIVAVDFFNMGAMENKGLNVFNTKYVLADKASATDDDYHGIESVVGHEYFHNWTGNRVTCRDWFQLSLKEGLTVFRDQEFSSDVGSRAVNRINAIKVLKNQQFAEDSGPMAHPIRPESVIEMNNFYTVTVYDKGAEVIRMMHSIVGEAGFQAGMRCYFERHDGQAVTCDDFVDAMSSASGKDLTQFKRWYSQAGTPELTVSEQFNAQDNRYELTVKQQVIAQGKRGAPLHIPFSLELLDAEGNSIYNNILDVTQSEQTFSFSDVQSKPIASLLQDFSAPVKLSFEFTTDHLIHLMRFATSEVARWEASVQLVSHAIWKNVEHLQNNSTMRVDPRVVDAFKGMILNPELDKALLAEVLTIPSMSALIEQVDIVDLDNLLHARAFVIEHVATECEDELLARYRELSSQDSSAARAMKNACLGLLALTSDDVDGLIEAQYQQATNMTDALGALKAAVNAKSQCMQTLLAQFETRWQDTPLVMDKWFTLQASINDDNVIDNITALTNHNSFSFTNPNRVRSLIGMFAANNIAQFHKADGSGYQYLTKILVKMNETNPQVAARMITSLIQFGKFDPARQALMKQQLVKLQSLPNLSKDLFEKVNKALEM</sequence>
<evidence type="ECO:0000256" key="10">
    <source>
        <dbReference type="ARBA" id="ARBA00022833"/>
    </source>
</evidence>
<evidence type="ECO:0000259" key="14">
    <source>
        <dbReference type="Pfam" id="PF11940"/>
    </source>
</evidence>
<dbReference type="Gene3D" id="1.10.390.10">
    <property type="entry name" value="Neutral Protease Domain 2"/>
    <property type="match status" value="1"/>
</dbReference>
<dbReference type="Proteomes" id="UP000811844">
    <property type="component" value="Unassembled WGS sequence"/>
</dbReference>
<dbReference type="Gene3D" id="2.60.40.1840">
    <property type="match status" value="1"/>
</dbReference>
<keyword evidence="7" id="KW-0645">Protease</keyword>
<dbReference type="Pfam" id="PF17900">
    <property type="entry name" value="Peptidase_M1_N"/>
    <property type="match status" value="1"/>
</dbReference>
<dbReference type="SUPFAM" id="SSF111474">
    <property type="entry name" value="Coronavirus S2 glycoprotein"/>
    <property type="match status" value="1"/>
</dbReference>
<dbReference type="InterPro" id="IPR035414">
    <property type="entry name" value="Peptidase_M1_pepN_Ig-like"/>
</dbReference>
<organism evidence="17 18">
    <name type="scientific">Shewanella intestini</name>
    <dbReference type="NCBI Taxonomy" id="2017544"/>
    <lineage>
        <taxon>Bacteria</taxon>
        <taxon>Pseudomonadati</taxon>
        <taxon>Pseudomonadota</taxon>
        <taxon>Gammaproteobacteria</taxon>
        <taxon>Alteromonadales</taxon>
        <taxon>Shewanellaceae</taxon>
        <taxon>Shewanella</taxon>
    </lineage>
</organism>
<dbReference type="PANTHER" id="PTHR46322:SF1">
    <property type="entry name" value="PUROMYCIN-SENSITIVE AMINOPEPTIDASE"/>
    <property type="match status" value="1"/>
</dbReference>
<dbReference type="Pfam" id="PF11940">
    <property type="entry name" value="DUF3458"/>
    <property type="match status" value="1"/>
</dbReference>